<feature type="region of interest" description="Disordered" evidence="1">
    <location>
        <begin position="57"/>
        <end position="106"/>
    </location>
</feature>
<feature type="region of interest" description="Disordered" evidence="1">
    <location>
        <begin position="127"/>
        <end position="166"/>
    </location>
</feature>
<keyword evidence="3" id="KW-1185">Reference proteome</keyword>
<organism evidence="2 3">
    <name type="scientific">Riccia sorocarpa</name>
    <dbReference type="NCBI Taxonomy" id="122646"/>
    <lineage>
        <taxon>Eukaryota</taxon>
        <taxon>Viridiplantae</taxon>
        <taxon>Streptophyta</taxon>
        <taxon>Embryophyta</taxon>
        <taxon>Marchantiophyta</taxon>
        <taxon>Marchantiopsida</taxon>
        <taxon>Marchantiidae</taxon>
        <taxon>Marchantiales</taxon>
        <taxon>Ricciaceae</taxon>
        <taxon>Riccia</taxon>
    </lineage>
</organism>
<evidence type="ECO:0000313" key="2">
    <source>
        <dbReference type="EMBL" id="KAL3684837.1"/>
    </source>
</evidence>
<feature type="compositionally biased region" description="Acidic residues" evidence="1">
    <location>
        <begin position="82"/>
        <end position="92"/>
    </location>
</feature>
<evidence type="ECO:0000256" key="1">
    <source>
        <dbReference type="SAM" id="MobiDB-lite"/>
    </source>
</evidence>
<gene>
    <name evidence="2" type="ORF">R1sor_002859</name>
</gene>
<dbReference type="EMBL" id="JBJQOH010000006">
    <property type="protein sequence ID" value="KAL3684837.1"/>
    <property type="molecule type" value="Genomic_DNA"/>
</dbReference>
<comment type="caution">
    <text evidence="2">The sequence shown here is derived from an EMBL/GenBank/DDBJ whole genome shotgun (WGS) entry which is preliminary data.</text>
</comment>
<accession>A0ABD3H2M6</accession>
<name>A0ABD3H2M6_9MARC</name>
<protein>
    <submittedName>
        <fullName evidence="2">Uncharacterized protein</fullName>
    </submittedName>
</protein>
<dbReference type="Proteomes" id="UP001633002">
    <property type="component" value="Unassembled WGS sequence"/>
</dbReference>
<reference evidence="2 3" key="1">
    <citation type="submission" date="2024-09" db="EMBL/GenBank/DDBJ databases">
        <title>Chromosome-scale assembly of Riccia sorocarpa.</title>
        <authorList>
            <person name="Paukszto L."/>
        </authorList>
    </citation>
    <scope>NUCLEOTIDE SEQUENCE [LARGE SCALE GENOMIC DNA]</scope>
    <source>
        <strain evidence="2">LP-2024</strain>
        <tissue evidence="2">Aerial parts of the thallus</tissue>
    </source>
</reference>
<feature type="compositionally biased region" description="Polar residues" evidence="1">
    <location>
        <begin position="127"/>
        <end position="137"/>
    </location>
</feature>
<dbReference type="AlphaFoldDB" id="A0ABD3H2M6"/>
<sequence length="220" mass="23749">MDDSGPIVDSQDAVGLAASLCQPTGNPVPPQAQHNLCEFPFIPPPMAYPYGLPPSQMCAPPPSHQDLYAPDNIAKRNSMSPDSEDGEEDLDDTNAGLTGHKKKKEENVPLSLGSEWIELLDGFMGSRHSTQPPSVADSSGVMGDNTAIDDTAEPSSSKARMTGKRKHTIGENTKFLVQGITTGMCDSMEMLVACMKECEQMKVATEEKAQDHMERNVDNL</sequence>
<proteinExistence type="predicted"/>
<evidence type="ECO:0000313" key="3">
    <source>
        <dbReference type="Proteomes" id="UP001633002"/>
    </source>
</evidence>